<sequence length="22" mass="2771">DAQWMDAFDKRLEEYEKNKKIL</sequence>
<gene>
    <name evidence="1" type="ORF">HELGO_WM74356</name>
</gene>
<protein>
    <submittedName>
        <fullName evidence="1">Uncharacterized protein</fullName>
    </submittedName>
</protein>
<dbReference type="AlphaFoldDB" id="A0A6S6SB48"/>
<evidence type="ECO:0000313" key="1">
    <source>
        <dbReference type="EMBL" id="CAA6800407.1"/>
    </source>
</evidence>
<accession>A0A6S6SB48</accession>
<dbReference type="EMBL" id="CACVAS010000015">
    <property type="protein sequence ID" value="CAA6800407.1"/>
    <property type="molecule type" value="Genomic_DNA"/>
</dbReference>
<feature type="non-terminal residue" evidence="1">
    <location>
        <position position="1"/>
    </location>
</feature>
<proteinExistence type="predicted"/>
<name>A0A6S6SB48_9BACT</name>
<organism evidence="1">
    <name type="scientific">uncultured Sulfurovum sp</name>
    <dbReference type="NCBI Taxonomy" id="269237"/>
    <lineage>
        <taxon>Bacteria</taxon>
        <taxon>Pseudomonadati</taxon>
        <taxon>Campylobacterota</taxon>
        <taxon>Epsilonproteobacteria</taxon>
        <taxon>Campylobacterales</taxon>
        <taxon>Sulfurovaceae</taxon>
        <taxon>Sulfurovum</taxon>
        <taxon>environmental samples</taxon>
    </lineage>
</organism>
<reference evidence="1" key="1">
    <citation type="submission" date="2020-01" db="EMBL/GenBank/DDBJ databases">
        <authorList>
            <person name="Meier V. D."/>
            <person name="Meier V D."/>
        </authorList>
    </citation>
    <scope>NUCLEOTIDE SEQUENCE</scope>
    <source>
        <strain evidence="1">HLG_WM_MAG_01</strain>
    </source>
</reference>